<dbReference type="Proteomes" id="UP000009168">
    <property type="component" value="Unassembled WGS sequence"/>
</dbReference>
<evidence type="ECO:0000313" key="2">
    <source>
        <dbReference type="Proteomes" id="UP000009168"/>
    </source>
</evidence>
<dbReference type="InParanoid" id="W7XKS2"/>
<accession>W7XKS2</accession>
<evidence type="ECO:0000313" key="1">
    <source>
        <dbReference type="EMBL" id="EWS76771.1"/>
    </source>
</evidence>
<dbReference type="GeneID" id="24441598"/>
<dbReference type="KEGG" id="tet:TTHERM_001066952"/>
<protein>
    <submittedName>
        <fullName evidence="1">Transmembrane protein, putative</fullName>
    </submittedName>
</protein>
<reference evidence="1" key="1">
    <citation type="submission" date="2008-09" db="EMBL/GenBank/DDBJ databases">
        <authorList>
            <person name="Eisen J.A."/>
            <person name="Wu M."/>
            <person name="Wu D."/>
            <person name="Nierman W.C."/>
            <person name="Orias E."/>
            <person name="Delcher A.L."/>
            <person name="Salzberg S.L."/>
        </authorList>
    </citation>
    <scope>NUCLEOTIDE SEQUENCE</scope>
    <source>
        <strain evidence="1">SB210</strain>
    </source>
</reference>
<gene>
    <name evidence="1" type="ORF">TTHERM_001066952</name>
</gene>
<sequence length="127" mass="14235">MQERQYLDQNKKSISQCDKQIPIQVIVPTIIEPPANAAIHAQTACGITVAKQAETAVADKPQYDAKLAIQLTQDPGPEFTLPASNKSIKRTNGTQTYDLVITFKQILSYLFIYFEIALIDQDIRKQL</sequence>
<dbReference type="AlphaFoldDB" id="W7XKS2"/>
<organism evidence="1 2">
    <name type="scientific">Tetrahymena thermophila (strain SB210)</name>
    <dbReference type="NCBI Taxonomy" id="312017"/>
    <lineage>
        <taxon>Eukaryota</taxon>
        <taxon>Sar</taxon>
        <taxon>Alveolata</taxon>
        <taxon>Ciliophora</taxon>
        <taxon>Intramacronucleata</taxon>
        <taxon>Oligohymenophorea</taxon>
        <taxon>Hymenostomatida</taxon>
        <taxon>Tetrahymenina</taxon>
        <taxon>Tetrahymenidae</taxon>
        <taxon>Tetrahymena</taxon>
    </lineage>
</organism>
<reference evidence="1" key="2">
    <citation type="submission" date="2014-02" db="EMBL/GenBank/DDBJ databases">
        <title>Annotation update of Tetrahymena thermophila SB210.</title>
        <authorList>
            <person name="Bidwell S."/>
            <person name="Michalis H.M."/>
            <person name="Zafar N."/>
            <person name="Joardar V."/>
            <person name="Miao W."/>
            <person name="Russ C."/>
            <person name="Eisen J."/>
            <person name="Wu M."/>
            <person name="Wu D."/>
            <person name="Nierman W."/>
            <person name="Orias E."/>
            <person name="Delcher A."/>
            <person name="Salzberg S."/>
            <person name="Coyne R."/>
        </authorList>
    </citation>
    <scope>NUCLEOTIDE SEQUENCE</scope>
    <source>
        <strain evidence="1">SB210</strain>
    </source>
</reference>
<keyword evidence="1" id="KW-0472">Membrane</keyword>
<keyword evidence="1" id="KW-0812">Transmembrane</keyword>
<dbReference type="EMBL" id="GG662867">
    <property type="protein sequence ID" value="EWS76771.1"/>
    <property type="molecule type" value="Genomic_DNA"/>
</dbReference>
<name>W7XKS2_TETTS</name>
<keyword evidence="2" id="KW-1185">Reference proteome</keyword>
<proteinExistence type="predicted"/>
<dbReference type="RefSeq" id="XP_012650702.1">
    <property type="nucleotide sequence ID" value="XM_012795248.1"/>
</dbReference>